<gene>
    <name evidence="2" type="ORF">RO3G_04191</name>
</gene>
<dbReference type="RefSeq" id="XP_067514882.1">
    <property type="nucleotide sequence ID" value="XM_067658781.1"/>
</dbReference>
<feature type="compositionally biased region" description="Polar residues" evidence="1">
    <location>
        <begin position="1"/>
        <end position="21"/>
    </location>
</feature>
<dbReference type="VEuPathDB" id="FungiDB:RO3G_04191"/>
<feature type="region of interest" description="Disordered" evidence="1">
    <location>
        <begin position="1"/>
        <end position="45"/>
    </location>
</feature>
<dbReference type="InParanoid" id="I1BTF6"/>
<organism evidence="2 3">
    <name type="scientific">Rhizopus delemar (strain RA 99-880 / ATCC MYA-4621 / FGSC 9543 / NRRL 43880)</name>
    <name type="common">Mucormycosis agent</name>
    <name type="synonym">Rhizopus arrhizus var. delemar</name>
    <dbReference type="NCBI Taxonomy" id="246409"/>
    <lineage>
        <taxon>Eukaryota</taxon>
        <taxon>Fungi</taxon>
        <taxon>Fungi incertae sedis</taxon>
        <taxon>Mucoromycota</taxon>
        <taxon>Mucoromycotina</taxon>
        <taxon>Mucoromycetes</taxon>
        <taxon>Mucorales</taxon>
        <taxon>Mucorineae</taxon>
        <taxon>Rhizopodaceae</taxon>
        <taxon>Rhizopus</taxon>
    </lineage>
</organism>
<dbReference type="GeneID" id="93611162"/>
<reference evidence="2 3" key="1">
    <citation type="journal article" date="2009" name="PLoS Genet.">
        <title>Genomic analysis of the basal lineage fungus Rhizopus oryzae reveals a whole-genome duplication.</title>
        <authorList>
            <person name="Ma L.-J."/>
            <person name="Ibrahim A.S."/>
            <person name="Skory C."/>
            <person name="Grabherr M.G."/>
            <person name="Burger G."/>
            <person name="Butler M."/>
            <person name="Elias M."/>
            <person name="Idnurm A."/>
            <person name="Lang B.F."/>
            <person name="Sone T."/>
            <person name="Abe A."/>
            <person name="Calvo S.E."/>
            <person name="Corrochano L.M."/>
            <person name="Engels R."/>
            <person name="Fu J."/>
            <person name="Hansberg W."/>
            <person name="Kim J.-M."/>
            <person name="Kodira C.D."/>
            <person name="Koehrsen M.J."/>
            <person name="Liu B."/>
            <person name="Miranda-Saavedra D."/>
            <person name="O'Leary S."/>
            <person name="Ortiz-Castellanos L."/>
            <person name="Poulter R."/>
            <person name="Rodriguez-Romero J."/>
            <person name="Ruiz-Herrera J."/>
            <person name="Shen Y.-Q."/>
            <person name="Zeng Q."/>
            <person name="Galagan J."/>
            <person name="Birren B.W."/>
            <person name="Cuomo C.A."/>
            <person name="Wickes B.L."/>
        </authorList>
    </citation>
    <scope>NUCLEOTIDE SEQUENCE [LARGE SCALE GENOMIC DNA]</scope>
    <source>
        <strain evidence="3">RA 99-880 / ATCC MYA-4621 / FGSC 9543 / NRRL 43880</strain>
    </source>
</reference>
<sequence length="80" mass="9107">MTDISHSTMMQDTGCSMTSSLEKLDKENSSQRPIPHQFGNSEVSGQWNDRGIFVTKQTTYRSSLHYKKSQSEDPFCTVRS</sequence>
<accession>I1BTF6</accession>
<dbReference type="EMBL" id="CH476733">
    <property type="protein sequence ID" value="EIE79486.1"/>
    <property type="molecule type" value="Genomic_DNA"/>
</dbReference>
<keyword evidence="3" id="KW-1185">Reference proteome</keyword>
<name>I1BTF6_RHIO9</name>
<protein>
    <submittedName>
        <fullName evidence="2">Uncharacterized protein</fullName>
    </submittedName>
</protein>
<evidence type="ECO:0000313" key="3">
    <source>
        <dbReference type="Proteomes" id="UP000009138"/>
    </source>
</evidence>
<dbReference type="Proteomes" id="UP000009138">
    <property type="component" value="Unassembled WGS sequence"/>
</dbReference>
<evidence type="ECO:0000313" key="2">
    <source>
        <dbReference type="EMBL" id="EIE79486.1"/>
    </source>
</evidence>
<dbReference type="AlphaFoldDB" id="I1BTF6"/>
<proteinExistence type="predicted"/>
<evidence type="ECO:0000256" key="1">
    <source>
        <dbReference type="SAM" id="MobiDB-lite"/>
    </source>
</evidence>